<keyword evidence="2" id="KW-1185">Reference proteome</keyword>
<evidence type="ECO:0000313" key="2">
    <source>
        <dbReference type="Proteomes" id="UP001143910"/>
    </source>
</evidence>
<comment type="caution">
    <text evidence="1">The sequence shown here is derived from an EMBL/GenBank/DDBJ whole genome shotgun (WGS) entry which is preliminary data.</text>
</comment>
<reference evidence="1" key="1">
    <citation type="submission" date="2022-08" db="EMBL/GenBank/DDBJ databases">
        <title>Genome Sequence of Lecanicillium fungicola.</title>
        <authorList>
            <person name="Buettner E."/>
        </authorList>
    </citation>
    <scope>NUCLEOTIDE SEQUENCE</scope>
    <source>
        <strain evidence="1">Babe33</strain>
    </source>
</reference>
<proteinExistence type="predicted"/>
<accession>A0ACC1NRC4</accession>
<dbReference type="Proteomes" id="UP001143910">
    <property type="component" value="Unassembled WGS sequence"/>
</dbReference>
<organism evidence="1 2">
    <name type="scientific">Zarea fungicola</name>
    <dbReference type="NCBI Taxonomy" id="93591"/>
    <lineage>
        <taxon>Eukaryota</taxon>
        <taxon>Fungi</taxon>
        <taxon>Dikarya</taxon>
        <taxon>Ascomycota</taxon>
        <taxon>Pezizomycotina</taxon>
        <taxon>Sordariomycetes</taxon>
        <taxon>Hypocreomycetidae</taxon>
        <taxon>Hypocreales</taxon>
        <taxon>Cordycipitaceae</taxon>
        <taxon>Zarea</taxon>
    </lineage>
</organism>
<protein>
    <submittedName>
        <fullName evidence="1">Uncharacterized protein</fullName>
    </submittedName>
</protein>
<name>A0ACC1NRC4_9HYPO</name>
<evidence type="ECO:0000313" key="1">
    <source>
        <dbReference type="EMBL" id="KAJ2981041.1"/>
    </source>
</evidence>
<gene>
    <name evidence="1" type="ORF">NQ176_g2268</name>
</gene>
<dbReference type="EMBL" id="JANJQO010000156">
    <property type="protein sequence ID" value="KAJ2981041.1"/>
    <property type="molecule type" value="Genomic_DNA"/>
</dbReference>
<sequence>MHIQSLLPLLLPVVLAEKPTTKKSSELTSPAKCCAELQNILPEIVHFPDSDEYRSRLAKYYSQQQQSLTPACTVKPQTAQHVSSVMRFAESSDCRFAVASGGHMSWKGSSSIDSGFVIDLRDMNRVDVFPQDQKVVLGPGSVWQHVYSTLAPYNLTVVGGRINEIGVGGFLAGAGIGGIGFSSTARGFGADSVLNYEVVLYNGEIVNANADTNPDLFWALKLGGTNFGIITQFHMMTYASPLIYGAVTAYAETKEVLSEVFADYEKHSHGNDNINVSKSVVRLKVSGLDMVMPVIVNTDGISVPPMSSAEPIQHVDGIGSTHDVVANVVAATLESDARTSWHTFTTKVDTQLFMDIFAIADKLFNPLTKDGLTLLTHKPVLLFFVTWTDPADDIVMEEATRKLGKMAEDEARRRELVVDFLYLNYANGEQKVFERSLTPENLEKMRKIRDKYDPDKTLLKLWSGGYKLPEGPSDESHARDEL</sequence>